<dbReference type="OrthoDB" id="6593154at2759"/>
<reference evidence="1" key="2">
    <citation type="submission" date="2017-10" db="EMBL/GenBank/DDBJ databases">
        <title>Ladona fulva Genome sequencing and assembly.</title>
        <authorList>
            <person name="Murali S."/>
            <person name="Richards S."/>
            <person name="Bandaranaike D."/>
            <person name="Bellair M."/>
            <person name="Blankenburg K."/>
            <person name="Chao H."/>
            <person name="Dinh H."/>
            <person name="Doddapaneni H."/>
            <person name="Dugan-Rocha S."/>
            <person name="Elkadiri S."/>
            <person name="Gnanaolivu R."/>
            <person name="Hernandez B."/>
            <person name="Skinner E."/>
            <person name="Javaid M."/>
            <person name="Lee S."/>
            <person name="Li M."/>
            <person name="Ming W."/>
            <person name="Munidasa M."/>
            <person name="Muniz J."/>
            <person name="Nguyen L."/>
            <person name="Hughes D."/>
            <person name="Osuji N."/>
            <person name="Pu L.-L."/>
            <person name="Puazo M."/>
            <person name="Qu C."/>
            <person name="Quiroz J."/>
            <person name="Raj R."/>
            <person name="Weissenberger G."/>
            <person name="Xin Y."/>
            <person name="Zou X."/>
            <person name="Han Y."/>
            <person name="Worley K."/>
            <person name="Muzny D."/>
            <person name="Gibbs R."/>
        </authorList>
    </citation>
    <scope>NUCLEOTIDE SEQUENCE</scope>
    <source>
        <strain evidence="1">Sampled in the wild</strain>
    </source>
</reference>
<sequence>MRNGESLKKRNPELEIIRDSVPGPPNIDVAIEELIRKTRDVDVSFLFSPEGRLILREICLALSSVKDNMLHYGWETFGHKLGLHPDVVKICGCCHNGQDPTYNVFLAYSKKENASLSKVIEALKPRKDVLNRTCDLLNALADEVHTNYGSSEESGYFSLSEGQSSSECSEEDVQLVMINSPYKETVPWIFEELNAIKAKDVDVNRRRIFYREDNPLQRAVPFVKKTPRKPNYGCKVMLTFTEDGFEAAKEVAKIMRRERDGLPRIGVVILQEQIDHLCRDPQEFISGAFNQVDYVIPIITEQYLDSITSMRQRNESNIDCIDANYVRYIYSLMGSHFVGSGCVRNKYRCIIPDDLTTSVIRHPLMLGPIFQVWVKVSETENLSVILLNSVLRRKLT</sequence>
<keyword evidence="2" id="KW-1185">Reference proteome</keyword>
<dbReference type="Proteomes" id="UP000792457">
    <property type="component" value="Unassembled WGS sequence"/>
</dbReference>
<protein>
    <recommendedName>
        <fullName evidence="3">Death domain-containing protein</fullName>
    </recommendedName>
</protein>
<accession>A0A8K0P867</accession>
<dbReference type="AlphaFoldDB" id="A0A8K0P867"/>
<reference evidence="1" key="1">
    <citation type="submission" date="2013-04" db="EMBL/GenBank/DDBJ databases">
        <authorList>
            <person name="Qu J."/>
            <person name="Murali S.C."/>
            <person name="Bandaranaike D."/>
            <person name="Bellair M."/>
            <person name="Blankenburg K."/>
            <person name="Chao H."/>
            <person name="Dinh H."/>
            <person name="Doddapaneni H."/>
            <person name="Downs B."/>
            <person name="Dugan-Rocha S."/>
            <person name="Elkadiri S."/>
            <person name="Gnanaolivu R.D."/>
            <person name="Hernandez B."/>
            <person name="Javaid M."/>
            <person name="Jayaseelan J.C."/>
            <person name="Lee S."/>
            <person name="Li M."/>
            <person name="Ming W."/>
            <person name="Munidasa M."/>
            <person name="Muniz J."/>
            <person name="Nguyen L."/>
            <person name="Ongeri F."/>
            <person name="Osuji N."/>
            <person name="Pu L.-L."/>
            <person name="Puazo M."/>
            <person name="Qu C."/>
            <person name="Quiroz J."/>
            <person name="Raj R."/>
            <person name="Weissenberger G."/>
            <person name="Xin Y."/>
            <person name="Zou X."/>
            <person name="Han Y."/>
            <person name="Richards S."/>
            <person name="Worley K."/>
            <person name="Muzny D."/>
            <person name="Gibbs R."/>
        </authorList>
    </citation>
    <scope>NUCLEOTIDE SEQUENCE</scope>
    <source>
        <strain evidence="1">Sampled in the wild</strain>
    </source>
</reference>
<proteinExistence type="predicted"/>
<dbReference type="Gene3D" id="1.10.533.10">
    <property type="entry name" value="Death Domain, Fas"/>
    <property type="match status" value="1"/>
</dbReference>
<dbReference type="EMBL" id="KZ309181">
    <property type="protein sequence ID" value="KAG8237516.1"/>
    <property type="molecule type" value="Genomic_DNA"/>
</dbReference>
<evidence type="ECO:0000313" key="1">
    <source>
        <dbReference type="EMBL" id="KAG8237516.1"/>
    </source>
</evidence>
<dbReference type="InterPro" id="IPR011029">
    <property type="entry name" value="DEATH-like_dom_sf"/>
</dbReference>
<comment type="caution">
    <text evidence="1">The sequence shown here is derived from an EMBL/GenBank/DDBJ whole genome shotgun (WGS) entry which is preliminary data.</text>
</comment>
<evidence type="ECO:0000313" key="2">
    <source>
        <dbReference type="Proteomes" id="UP000792457"/>
    </source>
</evidence>
<evidence type="ECO:0008006" key="3">
    <source>
        <dbReference type="Google" id="ProtNLM"/>
    </source>
</evidence>
<organism evidence="1 2">
    <name type="scientific">Ladona fulva</name>
    <name type="common">Scarce chaser dragonfly</name>
    <name type="synonym">Libellula fulva</name>
    <dbReference type="NCBI Taxonomy" id="123851"/>
    <lineage>
        <taxon>Eukaryota</taxon>
        <taxon>Metazoa</taxon>
        <taxon>Ecdysozoa</taxon>
        <taxon>Arthropoda</taxon>
        <taxon>Hexapoda</taxon>
        <taxon>Insecta</taxon>
        <taxon>Pterygota</taxon>
        <taxon>Palaeoptera</taxon>
        <taxon>Odonata</taxon>
        <taxon>Epiprocta</taxon>
        <taxon>Anisoptera</taxon>
        <taxon>Libelluloidea</taxon>
        <taxon>Libellulidae</taxon>
        <taxon>Ladona</taxon>
    </lineage>
</organism>
<name>A0A8K0P867_LADFU</name>
<gene>
    <name evidence="1" type="ORF">J437_LFUL017566</name>
</gene>